<keyword evidence="6 9" id="KW-1133">Transmembrane helix</keyword>
<comment type="function">
    <text evidence="8">Virulence factor required for growth in low Mg(2+) medium and for intramacrophage survival. May be involved in regulating membrane potential by activating Na(+)/K(+)-ATPase.</text>
</comment>
<keyword evidence="7 9" id="KW-0472">Membrane</keyword>
<feature type="transmembrane region" description="Helical" evidence="9">
    <location>
        <begin position="50"/>
        <end position="68"/>
    </location>
</feature>
<evidence type="ECO:0000259" key="10">
    <source>
        <dbReference type="Pfam" id="PF02308"/>
    </source>
</evidence>
<keyword evidence="4" id="KW-1003">Cell membrane</keyword>
<keyword evidence="12" id="KW-0489">Methyltransferase</keyword>
<accession>A0AA37WQ34</accession>
<dbReference type="AlphaFoldDB" id="A0AA37WQ34"/>
<dbReference type="Gene3D" id="3.30.70.260">
    <property type="match status" value="1"/>
</dbReference>
<keyword evidence="13" id="KW-1185">Reference proteome</keyword>
<feature type="domain" description="MgtC-like C-terminal" evidence="11">
    <location>
        <begin position="193"/>
        <end position="269"/>
    </location>
</feature>
<dbReference type="GO" id="GO:0032259">
    <property type="term" value="P:methylation"/>
    <property type="evidence" value="ECO:0007669"/>
    <property type="project" value="UniProtKB-KW"/>
</dbReference>
<dbReference type="PANTHER" id="PTHR33778:SF3">
    <property type="entry name" value="PROTEIN MGTC"/>
    <property type="match status" value="1"/>
</dbReference>
<evidence type="ECO:0000313" key="12">
    <source>
        <dbReference type="EMBL" id="GLS68844.1"/>
    </source>
</evidence>
<dbReference type="Pfam" id="PF21770">
    <property type="entry name" value="MgtC_SapB_C"/>
    <property type="match status" value="1"/>
</dbReference>
<comment type="similarity">
    <text evidence="2 9">Belongs to the MgtC/SapB family.</text>
</comment>
<proteinExistence type="inferred from homology"/>
<gene>
    <name evidence="12" type="ORF">GCM10007890_08560</name>
</gene>
<keyword evidence="12" id="KW-0808">Transferase</keyword>
<feature type="transmembrane region" description="Helical" evidence="9">
    <location>
        <begin position="77"/>
        <end position="96"/>
    </location>
</feature>
<evidence type="ECO:0000256" key="3">
    <source>
        <dbReference type="ARBA" id="ARBA00013833"/>
    </source>
</evidence>
<evidence type="ECO:0000256" key="7">
    <source>
        <dbReference type="ARBA" id="ARBA00023136"/>
    </source>
</evidence>
<keyword evidence="9" id="KW-0997">Cell inner membrane</keyword>
<evidence type="ECO:0000256" key="5">
    <source>
        <dbReference type="ARBA" id="ARBA00022692"/>
    </source>
</evidence>
<comment type="caution">
    <text evidence="12">The sequence shown here is derived from an EMBL/GenBank/DDBJ whole genome shotgun (WGS) entry which is preliminary data.</text>
</comment>
<dbReference type="PRINTS" id="PR01837">
    <property type="entry name" value="MGTCSAPBPROT"/>
</dbReference>
<evidence type="ECO:0000256" key="8">
    <source>
        <dbReference type="ARBA" id="ARBA00025369"/>
    </source>
</evidence>
<comment type="subcellular location">
    <subcellularLocation>
        <location evidence="9">Cell inner membrane</location>
        <topology evidence="9">Multi-pass membrane protein</topology>
    </subcellularLocation>
    <subcellularLocation>
        <location evidence="1">Cell membrane</location>
        <topology evidence="1">Multi-pass membrane protein</topology>
    </subcellularLocation>
</comment>
<dbReference type="InterPro" id="IPR049177">
    <property type="entry name" value="MgtC_SapB_SrpB_YhiD_N"/>
</dbReference>
<evidence type="ECO:0000256" key="9">
    <source>
        <dbReference type="RuleBase" id="RU365041"/>
    </source>
</evidence>
<dbReference type="GO" id="GO:0005886">
    <property type="term" value="C:plasma membrane"/>
    <property type="evidence" value="ECO:0007669"/>
    <property type="project" value="UniProtKB-SubCell"/>
</dbReference>
<feature type="domain" description="MgtC/SapB/SrpB/YhiD N-terminal" evidence="10">
    <location>
        <begin position="56"/>
        <end position="176"/>
    </location>
</feature>
<keyword evidence="5 9" id="KW-0812">Transmembrane</keyword>
<evidence type="ECO:0000313" key="13">
    <source>
        <dbReference type="Proteomes" id="UP001157440"/>
    </source>
</evidence>
<organism evidence="12 13">
    <name type="scientific">Methylobacterium tardum</name>
    <dbReference type="NCBI Taxonomy" id="374432"/>
    <lineage>
        <taxon>Bacteria</taxon>
        <taxon>Pseudomonadati</taxon>
        <taxon>Pseudomonadota</taxon>
        <taxon>Alphaproteobacteria</taxon>
        <taxon>Hyphomicrobiales</taxon>
        <taxon>Methylobacteriaceae</taxon>
        <taxon>Methylobacterium</taxon>
    </lineage>
</organism>
<evidence type="ECO:0000256" key="6">
    <source>
        <dbReference type="ARBA" id="ARBA00022989"/>
    </source>
</evidence>
<dbReference type="Pfam" id="PF02308">
    <property type="entry name" value="MgtC"/>
    <property type="match status" value="1"/>
</dbReference>
<reference evidence="13" key="1">
    <citation type="journal article" date="2019" name="Int. J. Syst. Evol. Microbiol.">
        <title>The Global Catalogue of Microorganisms (GCM) 10K type strain sequencing project: providing services to taxonomists for standard genome sequencing and annotation.</title>
        <authorList>
            <consortium name="The Broad Institute Genomics Platform"/>
            <consortium name="The Broad Institute Genome Sequencing Center for Infectious Disease"/>
            <person name="Wu L."/>
            <person name="Ma J."/>
        </authorList>
    </citation>
    <scope>NUCLEOTIDE SEQUENCE [LARGE SCALE GENOMIC DNA]</scope>
    <source>
        <strain evidence="13">NBRC 103632</strain>
    </source>
</reference>
<sequence>MPVCPLPGAAVNPASDTLSDPGRAMVSRFRHLPSPMRPRMTSYAALPEELKSGIGLLVAFVLGTIIGAERQYRQRTAGLRTAVLVAVGASAFVDLGMRLTGPDGGVRTVAYVISGIGFLGAGVIMKEGMNVRGLNTAATLWCSAAVGAFCGADLPLEAVFVMVTVLACNTALRPLVNAINRAPIRESATEATYEVQVTTAPGEAGPAQDLLVERLEAANYPVSSVVVEERGERAVDVVATLTASAVKAEELDAVTAELARAPGIRHATWSIQTAD</sequence>
<dbReference type="GO" id="GO:0008168">
    <property type="term" value="F:methyltransferase activity"/>
    <property type="evidence" value="ECO:0007669"/>
    <property type="project" value="UniProtKB-KW"/>
</dbReference>
<protein>
    <recommendedName>
        <fullName evidence="3 9">Protein MgtC</fullName>
    </recommendedName>
</protein>
<evidence type="ECO:0000256" key="4">
    <source>
        <dbReference type="ARBA" id="ARBA00022475"/>
    </source>
</evidence>
<dbReference type="InterPro" id="IPR048640">
    <property type="entry name" value="MgtC-like_C"/>
</dbReference>
<evidence type="ECO:0000259" key="11">
    <source>
        <dbReference type="Pfam" id="PF21770"/>
    </source>
</evidence>
<feature type="transmembrane region" description="Helical" evidence="9">
    <location>
        <begin position="108"/>
        <end position="125"/>
    </location>
</feature>
<dbReference type="PANTHER" id="PTHR33778">
    <property type="entry name" value="PROTEIN MGTC"/>
    <property type="match status" value="1"/>
</dbReference>
<dbReference type="EMBL" id="BSPL01000008">
    <property type="protein sequence ID" value="GLS68844.1"/>
    <property type="molecule type" value="Genomic_DNA"/>
</dbReference>
<dbReference type="InterPro" id="IPR003416">
    <property type="entry name" value="MgtC/SapB/SrpB/YhiD_fam"/>
</dbReference>
<evidence type="ECO:0000256" key="2">
    <source>
        <dbReference type="ARBA" id="ARBA00009298"/>
    </source>
</evidence>
<dbReference type="Proteomes" id="UP001157440">
    <property type="component" value="Unassembled WGS sequence"/>
</dbReference>
<evidence type="ECO:0000256" key="1">
    <source>
        <dbReference type="ARBA" id="ARBA00004651"/>
    </source>
</evidence>
<name>A0AA37WQ34_9HYPH</name>